<name>A0A5E4RSJ3_9BURK</name>
<dbReference type="RefSeq" id="WP_150695282.1">
    <property type="nucleotide sequence ID" value="NZ_CABPRZ010000001.1"/>
</dbReference>
<reference evidence="10 11" key="1">
    <citation type="submission" date="2019-08" db="EMBL/GenBank/DDBJ databases">
        <authorList>
            <person name="Peeters C."/>
        </authorList>
    </citation>
    <scope>NUCLEOTIDE SEQUENCE [LARGE SCALE GENOMIC DNA]</scope>
    <source>
        <strain evidence="10 11">LMG 30175</strain>
    </source>
</reference>
<dbReference type="UniPathway" id="UPA00895"/>
<dbReference type="AlphaFoldDB" id="A0A5E4RSJ3"/>
<evidence type="ECO:0000259" key="9">
    <source>
        <dbReference type="Pfam" id="PF07291"/>
    </source>
</evidence>
<feature type="transmembrane region" description="Helical" evidence="8">
    <location>
        <begin position="43"/>
        <end position="68"/>
    </location>
</feature>
<keyword evidence="11" id="KW-1185">Reference proteome</keyword>
<evidence type="ECO:0000256" key="6">
    <source>
        <dbReference type="ARBA" id="ARBA00022989"/>
    </source>
</evidence>
<feature type="transmembrane region" description="Helical" evidence="8">
    <location>
        <begin position="117"/>
        <end position="140"/>
    </location>
</feature>
<evidence type="ECO:0000256" key="4">
    <source>
        <dbReference type="ARBA" id="ARBA00019078"/>
    </source>
</evidence>
<proteinExistence type="predicted"/>
<feature type="transmembrane region" description="Helical" evidence="8">
    <location>
        <begin position="74"/>
        <end position="96"/>
    </location>
</feature>
<sequence>MYYIDPVVRHLGTATGAIVFLISAQSKFRNRAAFAAALDAYRLLPGAMIPVAAAAVLIAEALLAIGLIRDETRAASATGLLVLVGLFAAAIAVNLVRGNRDIDCGCWGFVDRPADSGGGISGWHIVRAAALGVLLAPALFDTTERPVYWVDYLTVLLGVACALTVFFTFDLLLANRPKLSQSRP</sequence>
<evidence type="ECO:0000313" key="10">
    <source>
        <dbReference type="EMBL" id="VVD65372.1"/>
    </source>
</evidence>
<gene>
    <name evidence="10" type="ORF">PTE30175_00316</name>
</gene>
<evidence type="ECO:0000256" key="7">
    <source>
        <dbReference type="ARBA" id="ARBA00023136"/>
    </source>
</evidence>
<keyword evidence="5 8" id="KW-0812">Transmembrane</keyword>
<evidence type="ECO:0000313" key="11">
    <source>
        <dbReference type="Proteomes" id="UP000414233"/>
    </source>
</evidence>
<dbReference type="Pfam" id="PF07291">
    <property type="entry name" value="MauE"/>
    <property type="match status" value="1"/>
</dbReference>
<protein>
    <recommendedName>
        <fullName evidence="4">Methylamine utilization protein MauE</fullName>
    </recommendedName>
</protein>
<evidence type="ECO:0000256" key="8">
    <source>
        <dbReference type="SAM" id="Phobius"/>
    </source>
</evidence>
<comment type="subcellular location">
    <subcellularLocation>
        <location evidence="2">Membrane</location>
        <topology evidence="2">Multi-pass membrane protein</topology>
    </subcellularLocation>
</comment>
<dbReference type="GO" id="GO:0030416">
    <property type="term" value="P:methylamine metabolic process"/>
    <property type="evidence" value="ECO:0007669"/>
    <property type="project" value="InterPro"/>
</dbReference>
<keyword evidence="7 8" id="KW-0472">Membrane</keyword>
<keyword evidence="6 8" id="KW-1133">Transmembrane helix</keyword>
<dbReference type="GO" id="GO:0016020">
    <property type="term" value="C:membrane"/>
    <property type="evidence" value="ECO:0007669"/>
    <property type="project" value="UniProtKB-SubCell"/>
</dbReference>
<accession>A0A5E4RSJ3</accession>
<organism evidence="10 11">
    <name type="scientific">Pandoraea terrae</name>
    <dbReference type="NCBI Taxonomy" id="1537710"/>
    <lineage>
        <taxon>Bacteria</taxon>
        <taxon>Pseudomonadati</taxon>
        <taxon>Pseudomonadota</taxon>
        <taxon>Betaproteobacteria</taxon>
        <taxon>Burkholderiales</taxon>
        <taxon>Burkholderiaceae</taxon>
        <taxon>Pandoraea</taxon>
    </lineage>
</organism>
<evidence type="ECO:0000256" key="2">
    <source>
        <dbReference type="ARBA" id="ARBA00004141"/>
    </source>
</evidence>
<feature type="transmembrane region" description="Helical" evidence="8">
    <location>
        <begin position="6"/>
        <end position="22"/>
    </location>
</feature>
<dbReference type="EMBL" id="CABPRZ010000001">
    <property type="protein sequence ID" value="VVD65372.1"/>
    <property type="molecule type" value="Genomic_DNA"/>
</dbReference>
<dbReference type="InterPro" id="IPR009908">
    <property type="entry name" value="Methylamine_util_MauE"/>
</dbReference>
<evidence type="ECO:0000256" key="3">
    <source>
        <dbReference type="ARBA" id="ARBA00004856"/>
    </source>
</evidence>
<feature type="transmembrane region" description="Helical" evidence="8">
    <location>
        <begin position="152"/>
        <end position="173"/>
    </location>
</feature>
<comment type="pathway">
    <text evidence="3">One-carbon metabolism; methylamine degradation.</text>
</comment>
<evidence type="ECO:0000256" key="5">
    <source>
        <dbReference type="ARBA" id="ARBA00022692"/>
    </source>
</evidence>
<feature type="domain" description="Methylamine utilisation protein MauE" evidence="9">
    <location>
        <begin position="14"/>
        <end position="139"/>
    </location>
</feature>
<evidence type="ECO:0000256" key="1">
    <source>
        <dbReference type="ARBA" id="ARBA00003475"/>
    </source>
</evidence>
<comment type="function">
    <text evidence="1">May be specifically involved in the processing, transport, and/or maturation of the MADH beta-subunit.</text>
</comment>
<dbReference type="OrthoDB" id="9180460at2"/>
<dbReference type="Proteomes" id="UP000414233">
    <property type="component" value="Unassembled WGS sequence"/>
</dbReference>